<keyword evidence="2" id="KW-1185">Reference proteome</keyword>
<proteinExistence type="predicted"/>
<dbReference type="EMBL" id="JH668371">
    <property type="protein sequence ID" value="KAG6449279.1"/>
    <property type="molecule type" value="Genomic_DNA"/>
</dbReference>
<organism evidence="1 2">
    <name type="scientific">Manduca sexta</name>
    <name type="common">Tobacco hawkmoth</name>
    <name type="synonym">Tobacco hornworm</name>
    <dbReference type="NCBI Taxonomy" id="7130"/>
    <lineage>
        <taxon>Eukaryota</taxon>
        <taxon>Metazoa</taxon>
        <taxon>Ecdysozoa</taxon>
        <taxon>Arthropoda</taxon>
        <taxon>Hexapoda</taxon>
        <taxon>Insecta</taxon>
        <taxon>Pterygota</taxon>
        <taxon>Neoptera</taxon>
        <taxon>Endopterygota</taxon>
        <taxon>Lepidoptera</taxon>
        <taxon>Glossata</taxon>
        <taxon>Ditrysia</taxon>
        <taxon>Bombycoidea</taxon>
        <taxon>Sphingidae</taxon>
        <taxon>Sphinginae</taxon>
        <taxon>Sphingini</taxon>
        <taxon>Manduca</taxon>
    </lineage>
</organism>
<sequence length="123" mass="13662">MESTTRIDVKSCERVEPPHPCDPVVPCDPLQEPEGDCPAPSICLERLKNPAYPGEITRCLSGSYINVKSCAKVEPNHPCDILPPCSSLPVKKRRPCNDPPLCLHRIKNPEKKPEIKDPCDPNK</sequence>
<dbReference type="OrthoDB" id="7334569at2759"/>
<evidence type="ECO:0000313" key="2">
    <source>
        <dbReference type="Proteomes" id="UP000791440"/>
    </source>
</evidence>
<dbReference type="Proteomes" id="UP000791440">
    <property type="component" value="Unassembled WGS sequence"/>
</dbReference>
<evidence type="ECO:0000313" key="1">
    <source>
        <dbReference type="EMBL" id="KAG6449279.1"/>
    </source>
</evidence>
<accession>A0A921Z0W1</accession>
<name>A0A921Z0W1_MANSE</name>
<dbReference type="AlphaFoldDB" id="A0A921Z0W1"/>
<reference evidence="1" key="1">
    <citation type="journal article" date="2016" name="Insect Biochem. Mol. Biol.">
        <title>Multifaceted biological insights from a draft genome sequence of the tobacco hornworm moth, Manduca sexta.</title>
        <authorList>
            <person name="Kanost M.R."/>
            <person name="Arrese E.L."/>
            <person name="Cao X."/>
            <person name="Chen Y.R."/>
            <person name="Chellapilla S."/>
            <person name="Goldsmith M.R."/>
            <person name="Grosse-Wilde E."/>
            <person name="Heckel D.G."/>
            <person name="Herndon N."/>
            <person name="Jiang H."/>
            <person name="Papanicolaou A."/>
            <person name="Qu J."/>
            <person name="Soulages J.L."/>
            <person name="Vogel H."/>
            <person name="Walters J."/>
            <person name="Waterhouse R.M."/>
            <person name="Ahn S.J."/>
            <person name="Almeida F.C."/>
            <person name="An C."/>
            <person name="Aqrawi P."/>
            <person name="Bretschneider A."/>
            <person name="Bryant W.B."/>
            <person name="Bucks S."/>
            <person name="Chao H."/>
            <person name="Chevignon G."/>
            <person name="Christen J.M."/>
            <person name="Clarke D.F."/>
            <person name="Dittmer N.T."/>
            <person name="Ferguson L.C.F."/>
            <person name="Garavelou S."/>
            <person name="Gordon K.H.J."/>
            <person name="Gunaratna R.T."/>
            <person name="Han Y."/>
            <person name="Hauser F."/>
            <person name="He Y."/>
            <person name="Heidel-Fischer H."/>
            <person name="Hirsh A."/>
            <person name="Hu Y."/>
            <person name="Jiang H."/>
            <person name="Kalra D."/>
            <person name="Klinner C."/>
            <person name="Konig C."/>
            <person name="Kovar C."/>
            <person name="Kroll A.R."/>
            <person name="Kuwar S.S."/>
            <person name="Lee S.L."/>
            <person name="Lehman R."/>
            <person name="Li K."/>
            <person name="Li Z."/>
            <person name="Liang H."/>
            <person name="Lovelace S."/>
            <person name="Lu Z."/>
            <person name="Mansfield J.H."/>
            <person name="McCulloch K.J."/>
            <person name="Mathew T."/>
            <person name="Morton B."/>
            <person name="Muzny D.M."/>
            <person name="Neunemann D."/>
            <person name="Ongeri F."/>
            <person name="Pauchet Y."/>
            <person name="Pu L.L."/>
            <person name="Pyrousis I."/>
            <person name="Rao X.J."/>
            <person name="Redding A."/>
            <person name="Roesel C."/>
            <person name="Sanchez-Gracia A."/>
            <person name="Schaack S."/>
            <person name="Shukla A."/>
            <person name="Tetreau G."/>
            <person name="Wang Y."/>
            <person name="Xiong G.H."/>
            <person name="Traut W."/>
            <person name="Walsh T.K."/>
            <person name="Worley K.C."/>
            <person name="Wu D."/>
            <person name="Wu W."/>
            <person name="Wu Y.Q."/>
            <person name="Zhang X."/>
            <person name="Zou Z."/>
            <person name="Zucker H."/>
            <person name="Briscoe A.D."/>
            <person name="Burmester T."/>
            <person name="Clem R.J."/>
            <person name="Feyereisen R."/>
            <person name="Grimmelikhuijzen C.J.P."/>
            <person name="Hamodrakas S.J."/>
            <person name="Hansson B.S."/>
            <person name="Huguet E."/>
            <person name="Jermiin L.S."/>
            <person name="Lan Q."/>
            <person name="Lehman H.K."/>
            <person name="Lorenzen M."/>
            <person name="Merzendorfer H."/>
            <person name="Michalopoulos I."/>
            <person name="Morton D.B."/>
            <person name="Muthukrishnan S."/>
            <person name="Oakeshott J.G."/>
            <person name="Palmer W."/>
            <person name="Park Y."/>
            <person name="Passarelli A.L."/>
            <person name="Rozas J."/>
            <person name="Schwartz L.M."/>
            <person name="Smith W."/>
            <person name="Southgate A."/>
            <person name="Vilcinskas A."/>
            <person name="Vogt R."/>
            <person name="Wang P."/>
            <person name="Werren J."/>
            <person name="Yu X.Q."/>
            <person name="Zhou J.J."/>
            <person name="Brown S.J."/>
            <person name="Scherer S.E."/>
            <person name="Richards S."/>
            <person name="Blissard G.W."/>
        </authorList>
    </citation>
    <scope>NUCLEOTIDE SEQUENCE</scope>
</reference>
<reference evidence="1" key="2">
    <citation type="submission" date="2020-12" db="EMBL/GenBank/DDBJ databases">
        <authorList>
            <person name="Kanost M."/>
        </authorList>
    </citation>
    <scope>NUCLEOTIDE SEQUENCE</scope>
</reference>
<comment type="caution">
    <text evidence="1">The sequence shown here is derived from an EMBL/GenBank/DDBJ whole genome shotgun (WGS) entry which is preliminary data.</text>
</comment>
<gene>
    <name evidence="1" type="ORF">O3G_MSEX005944</name>
</gene>
<protein>
    <submittedName>
        <fullName evidence="1">Uncharacterized protein</fullName>
    </submittedName>
</protein>